<organism evidence="10 11">
    <name type="scientific">Plantactinospora endophytica</name>
    <dbReference type="NCBI Taxonomy" id="673535"/>
    <lineage>
        <taxon>Bacteria</taxon>
        <taxon>Bacillati</taxon>
        <taxon>Actinomycetota</taxon>
        <taxon>Actinomycetes</taxon>
        <taxon>Micromonosporales</taxon>
        <taxon>Micromonosporaceae</taxon>
        <taxon>Plantactinospora</taxon>
    </lineage>
</organism>
<dbReference type="InterPro" id="IPR050545">
    <property type="entry name" value="Mycobact_MmpL"/>
</dbReference>
<name>A0ABQ4EBH4_9ACTN</name>
<feature type="transmembrane region" description="Helical" evidence="8">
    <location>
        <begin position="585"/>
        <end position="604"/>
    </location>
</feature>
<feature type="compositionally biased region" description="Low complexity" evidence="7">
    <location>
        <begin position="703"/>
        <end position="732"/>
    </location>
</feature>
<evidence type="ECO:0000256" key="5">
    <source>
        <dbReference type="ARBA" id="ARBA00022989"/>
    </source>
</evidence>
<keyword evidence="3" id="KW-1003">Cell membrane</keyword>
<feature type="transmembrane region" description="Helical" evidence="8">
    <location>
        <begin position="625"/>
        <end position="654"/>
    </location>
</feature>
<evidence type="ECO:0000313" key="11">
    <source>
        <dbReference type="Proteomes" id="UP000646749"/>
    </source>
</evidence>
<feature type="region of interest" description="Disordered" evidence="7">
    <location>
        <begin position="694"/>
        <end position="775"/>
    </location>
</feature>
<proteinExistence type="inferred from homology"/>
<feature type="region of interest" description="Disordered" evidence="7">
    <location>
        <begin position="105"/>
        <end position="131"/>
    </location>
</feature>
<dbReference type="InterPro" id="IPR000731">
    <property type="entry name" value="SSD"/>
</dbReference>
<feature type="transmembrane region" description="Helical" evidence="8">
    <location>
        <begin position="191"/>
        <end position="209"/>
    </location>
</feature>
<evidence type="ECO:0000256" key="8">
    <source>
        <dbReference type="SAM" id="Phobius"/>
    </source>
</evidence>
<keyword evidence="4 8" id="KW-0812">Transmembrane</keyword>
<dbReference type="Gene3D" id="1.20.1640.10">
    <property type="entry name" value="Multidrug efflux transporter AcrB transmembrane domain"/>
    <property type="match status" value="2"/>
</dbReference>
<evidence type="ECO:0000256" key="3">
    <source>
        <dbReference type="ARBA" id="ARBA00022475"/>
    </source>
</evidence>
<feature type="transmembrane region" description="Helical" evidence="8">
    <location>
        <begin position="382"/>
        <end position="400"/>
    </location>
</feature>
<keyword evidence="6 8" id="KW-0472">Membrane</keyword>
<evidence type="ECO:0000259" key="9">
    <source>
        <dbReference type="PROSITE" id="PS50156"/>
    </source>
</evidence>
<dbReference type="EMBL" id="BONW01000041">
    <property type="protein sequence ID" value="GIG92085.1"/>
    <property type="molecule type" value="Genomic_DNA"/>
</dbReference>
<accession>A0ABQ4EBH4</accession>
<evidence type="ECO:0000256" key="4">
    <source>
        <dbReference type="ARBA" id="ARBA00022692"/>
    </source>
</evidence>
<feature type="domain" description="SSD" evidence="9">
    <location>
        <begin position="227"/>
        <end position="346"/>
    </location>
</feature>
<feature type="transmembrane region" description="Helical" evidence="8">
    <location>
        <begin position="660"/>
        <end position="684"/>
    </location>
</feature>
<feature type="transmembrane region" description="Helical" evidence="8">
    <location>
        <begin position="292"/>
        <end position="313"/>
    </location>
</feature>
<sequence length="775" mass="80032">MTGNDHTTGDRPAGRRGGRFVPWAVIGLWVAALVAMMPFAMELESVQSDRPVDYLPASAGSTRVAELEDRLPGGDNDDYIVVYHRPGGLTEADRAAVERQRSTLVQRFGDPASVPGQDGPDEEGDEGTTASRDGTALMFLLPVSTDRGEPEDLVVEIRAVVADRPAGLDAKVTGPPAVDADLDEVFDGIDATLLIATIAVVTILLVLTYRSPVLWLVPLAAVGCAAILSMAAVYLLVKAFGITVSTQSASILTVLVFGAGTDYALLLVARYREELRHVDDVRLAMRNALRGVGPAVVASAATVMAGLLCLLAADLNSTRGLGPVGAAGIACALLAMLTLFPALLVVLGRRVFWPAVPRTGTADSGRPGLWARLGGFIARRRTWSMLGSLAVLGVLALGLTGPTNSLREQDQFVNTPESVAGFAVLATHYPELGGQPITVLSRPAQRDQVLAVVAGTRGITQAVPGRAGADWAEITAFPADAPDTPAESATIERLRTAVGQVAGAEALVGGPSAENLDQAATSERDRAVVIPLVLAVVLVILGILLRAIVAPVILVGTVVLSFAAALGASVFVFDRIFGFEGIDHSVPLLGFLFLIALGVDYNIFLMNRAREETAAHGTRAGTLRALTTTGGVITSAGLVLAATFAVLATLPLVLMIELGFLVALGVLLDTFLVRSVLVPAVALVTGRRIWWPGGLWRRPDEPSGPSGPSGPAGLASAEPASAEPATAESGTADSATAEPGTAEGSTAEPAGAQPAGQAGGGTGTGAEEEAESLRH</sequence>
<gene>
    <name evidence="10" type="ORF">Pen02_70210</name>
</gene>
<evidence type="ECO:0000256" key="7">
    <source>
        <dbReference type="SAM" id="MobiDB-lite"/>
    </source>
</evidence>
<feature type="transmembrane region" description="Helical" evidence="8">
    <location>
        <begin position="249"/>
        <end position="271"/>
    </location>
</feature>
<dbReference type="RefSeq" id="WP_203870426.1">
    <property type="nucleotide sequence ID" value="NZ_BONW01000041.1"/>
</dbReference>
<evidence type="ECO:0000256" key="1">
    <source>
        <dbReference type="ARBA" id="ARBA00004651"/>
    </source>
</evidence>
<dbReference type="Pfam" id="PF03176">
    <property type="entry name" value="MMPL"/>
    <property type="match status" value="2"/>
</dbReference>
<evidence type="ECO:0000256" key="6">
    <source>
        <dbReference type="ARBA" id="ARBA00023136"/>
    </source>
</evidence>
<feature type="transmembrane region" description="Helical" evidence="8">
    <location>
        <begin position="20"/>
        <end position="41"/>
    </location>
</feature>
<dbReference type="Proteomes" id="UP000646749">
    <property type="component" value="Unassembled WGS sequence"/>
</dbReference>
<comment type="similarity">
    <text evidence="2">Belongs to the resistance-nodulation-cell division (RND) (TC 2.A.6) family. MmpL subfamily.</text>
</comment>
<evidence type="ECO:0000313" key="10">
    <source>
        <dbReference type="EMBL" id="GIG92085.1"/>
    </source>
</evidence>
<keyword evidence="11" id="KW-1185">Reference proteome</keyword>
<dbReference type="InterPro" id="IPR004869">
    <property type="entry name" value="MMPL_dom"/>
</dbReference>
<feature type="transmembrane region" description="Helical" evidence="8">
    <location>
        <begin position="325"/>
        <end position="348"/>
    </location>
</feature>
<feature type="compositionally biased region" description="Acidic residues" evidence="7">
    <location>
        <begin position="766"/>
        <end position="775"/>
    </location>
</feature>
<feature type="transmembrane region" description="Helical" evidence="8">
    <location>
        <begin position="552"/>
        <end position="573"/>
    </location>
</feature>
<comment type="caution">
    <text evidence="10">The sequence shown here is derived from an EMBL/GenBank/DDBJ whole genome shotgun (WGS) entry which is preliminary data.</text>
</comment>
<feature type="transmembrane region" description="Helical" evidence="8">
    <location>
        <begin position="527"/>
        <end position="545"/>
    </location>
</feature>
<feature type="domain" description="SSD" evidence="9">
    <location>
        <begin position="557"/>
        <end position="683"/>
    </location>
</feature>
<dbReference type="SUPFAM" id="SSF82866">
    <property type="entry name" value="Multidrug efflux transporter AcrB transmembrane domain"/>
    <property type="match status" value="2"/>
</dbReference>
<protein>
    <submittedName>
        <fullName evidence="10">Membrane protein</fullName>
    </submittedName>
</protein>
<feature type="compositionally biased region" description="Low complexity" evidence="7">
    <location>
        <begin position="747"/>
        <end position="756"/>
    </location>
</feature>
<reference evidence="10 11" key="1">
    <citation type="submission" date="2021-01" db="EMBL/GenBank/DDBJ databases">
        <title>Whole genome shotgun sequence of Plantactinospora endophytica NBRC 110450.</title>
        <authorList>
            <person name="Komaki H."/>
            <person name="Tamura T."/>
        </authorList>
    </citation>
    <scope>NUCLEOTIDE SEQUENCE [LARGE SCALE GENOMIC DNA]</scope>
    <source>
        <strain evidence="10 11">NBRC 110450</strain>
    </source>
</reference>
<evidence type="ECO:0000256" key="2">
    <source>
        <dbReference type="ARBA" id="ARBA00010157"/>
    </source>
</evidence>
<dbReference type="PANTHER" id="PTHR33406:SF6">
    <property type="entry name" value="MEMBRANE PROTEIN YDGH-RELATED"/>
    <property type="match status" value="1"/>
</dbReference>
<keyword evidence="5 8" id="KW-1133">Transmembrane helix</keyword>
<comment type="subcellular location">
    <subcellularLocation>
        <location evidence="1">Cell membrane</location>
        <topology evidence="1">Multi-pass membrane protein</topology>
    </subcellularLocation>
</comment>
<dbReference type="PANTHER" id="PTHR33406">
    <property type="entry name" value="MEMBRANE PROTEIN MJ1562-RELATED"/>
    <property type="match status" value="1"/>
</dbReference>
<feature type="transmembrane region" description="Helical" evidence="8">
    <location>
        <begin position="216"/>
        <end position="237"/>
    </location>
</feature>
<dbReference type="PROSITE" id="PS50156">
    <property type="entry name" value="SSD"/>
    <property type="match status" value="2"/>
</dbReference>